<dbReference type="Proteomes" id="UP000292052">
    <property type="component" value="Unassembled WGS sequence"/>
</dbReference>
<evidence type="ECO:0000259" key="7">
    <source>
        <dbReference type="Pfam" id="PF05916"/>
    </source>
</evidence>
<evidence type="ECO:0000256" key="4">
    <source>
        <dbReference type="ARBA" id="ARBA00023242"/>
    </source>
</evidence>
<dbReference type="InterPro" id="IPR038437">
    <property type="entry name" value="GINS_Psf3_sf"/>
</dbReference>
<dbReference type="STRING" id="1661398.A0A482VR22"/>
<dbReference type="EMBL" id="QDEB01073583">
    <property type="protein sequence ID" value="RZC35156.1"/>
    <property type="molecule type" value="Genomic_DNA"/>
</dbReference>
<dbReference type="InterPro" id="IPR055221">
    <property type="entry name" value="PSF3_N"/>
</dbReference>
<evidence type="ECO:0000256" key="2">
    <source>
        <dbReference type="ARBA" id="ARBA00006343"/>
    </source>
</evidence>
<comment type="subunit">
    <text evidence="6">Component of the GINS complex.</text>
</comment>
<dbReference type="GO" id="GO:1902975">
    <property type="term" value="P:mitotic DNA replication initiation"/>
    <property type="evidence" value="ECO:0007669"/>
    <property type="project" value="TreeGrafter"/>
</dbReference>
<dbReference type="GO" id="GO:0000811">
    <property type="term" value="C:GINS complex"/>
    <property type="evidence" value="ECO:0007669"/>
    <property type="project" value="UniProtKB-UniRule"/>
</dbReference>
<dbReference type="InterPro" id="IPR036224">
    <property type="entry name" value="GINS_bundle-like_dom_sf"/>
</dbReference>
<evidence type="ECO:0000259" key="8">
    <source>
        <dbReference type="Pfam" id="PF22466"/>
    </source>
</evidence>
<dbReference type="PANTHER" id="PTHR22768:SF0">
    <property type="entry name" value="DNA REPLICATION COMPLEX GINS PROTEIN PSF3"/>
    <property type="match status" value="1"/>
</dbReference>
<organism evidence="9 10">
    <name type="scientific">Asbolus verrucosus</name>
    <name type="common">Desert ironclad beetle</name>
    <dbReference type="NCBI Taxonomy" id="1661398"/>
    <lineage>
        <taxon>Eukaryota</taxon>
        <taxon>Metazoa</taxon>
        <taxon>Ecdysozoa</taxon>
        <taxon>Arthropoda</taxon>
        <taxon>Hexapoda</taxon>
        <taxon>Insecta</taxon>
        <taxon>Pterygota</taxon>
        <taxon>Neoptera</taxon>
        <taxon>Endopterygota</taxon>
        <taxon>Coleoptera</taxon>
        <taxon>Polyphaga</taxon>
        <taxon>Cucujiformia</taxon>
        <taxon>Tenebrionidae</taxon>
        <taxon>Pimeliinae</taxon>
        <taxon>Asbolus</taxon>
    </lineage>
</organism>
<evidence type="ECO:0000256" key="1">
    <source>
        <dbReference type="ARBA" id="ARBA00004123"/>
    </source>
</evidence>
<comment type="function">
    <text evidence="5">Required for correct functioning of the GINS complex, a complex that plays an essential role in the initiation of DNA replication, and progression of DNA replication forks. GINS complex is a core component of CDC45-MCM-GINS (CMG) helicase, the molecular machine that unwinds template DNA during replication, and around which the replisome is built.</text>
</comment>
<keyword evidence="4 6" id="KW-0539">Nucleus</keyword>
<dbReference type="SUPFAM" id="SSF160059">
    <property type="entry name" value="PriA/YqbF domain"/>
    <property type="match status" value="1"/>
</dbReference>
<dbReference type="CDD" id="cd11713">
    <property type="entry name" value="GINS_A_psf3"/>
    <property type="match status" value="1"/>
</dbReference>
<gene>
    <name evidence="9" type="ORF">BDFB_004822</name>
</gene>
<evidence type="ECO:0000313" key="9">
    <source>
        <dbReference type="EMBL" id="RZC35156.1"/>
    </source>
</evidence>
<protein>
    <recommendedName>
        <fullName evidence="6">DNA replication complex GINS protein PSF3</fullName>
    </recommendedName>
</protein>
<evidence type="ECO:0000256" key="3">
    <source>
        <dbReference type="ARBA" id="ARBA00022705"/>
    </source>
</evidence>
<comment type="function">
    <text evidence="6">The GINS complex plays an essential role in the initiation of DNA replication.</text>
</comment>
<evidence type="ECO:0000256" key="5">
    <source>
        <dbReference type="ARBA" id="ARBA00045258"/>
    </source>
</evidence>
<comment type="similarity">
    <text evidence="2 6">Belongs to the GINS3/PSF3 family.</text>
</comment>
<dbReference type="InterPro" id="IPR010492">
    <property type="entry name" value="GINS_Psf3"/>
</dbReference>
<dbReference type="Pfam" id="PF05916">
    <property type="entry name" value="Sld5"/>
    <property type="match status" value="1"/>
</dbReference>
<dbReference type="CDD" id="cd21693">
    <property type="entry name" value="GINS_B_Psf3"/>
    <property type="match status" value="1"/>
</dbReference>
<dbReference type="OrthoDB" id="10251744at2759"/>
<keyword evidence="3 6" id="KW-0235">DNA replication</keyword>
<dbReference type="SUPFAM" id="SSF158573">
    <property type="entry name" value="GINS helical bundle-like"/>
    <property type="match status" value="1"/>
</dbReference>
<keyword evidence="10" id="KW-1185">Reference proteome</keyword>
<dbReference type="AlphaFoldDB" id="A0A482VR22"/>
<reference evidence="9 10" key="1">
    <citation type="submission" date="2017-03" db="EMBL/GenBank/DDBJ databases">
        <title>Genome of the blue death feigning beetle - Asbolus verrucosus.</title>
        <authorList>
            <person name="Rider S.D."/>
        </authorList>
    </citation>
    <scope>NUCLEOTIDE SEQUENCE [LARGE SCALE GENOMIC DNA]</scope>
    <source>
        <strain evidence="9">Butters</strain>
        <tissue evidence="9">Head and leg muscle</tissue>
    </source>
</reference>
<evidence type="ECO:0000256" key="6">
    <source>
        <dbReference type="RuleBase" id="RU367161"/>
    </source>
</evidence>
<sequence>MPLQSAYYPDYYSIDDILATQERIPCKFLQDVPKLGKLNPATEETDLKSGTNLELPIWLALDISTSRQPIISPDLPKVYKEAYREILKADPCAVDLHKFGLHFYELGSYVKKFDPRGDVADILIHTFTLRFRQIMDLTDNIISDPTVVQKLDMLERNIFKSAHDSKVKLISWLMVSEVPLEAASMVINHKKRKRVDEDII</sequence>
<feature type="domain" description="GINS subunit" evidence="7">
    <location>
        <begin position="79"/>
        <end position="173"/>
    </location>
</feature>
<dbReference type="Pfam" id="PF22466">
    <property type="entry name" value="PSF3_N"/>
    <property type="match status" value="1"/>
</dbReference>
<dbReference type="InterPro" id="IPR021151">
    <property type="entry name" value="GINS_A"/>
</dbReference>
<accession>A0A482VR22</accession>
<dbReference type="PANTHER" id="PTHR22768">
    <property type="entry name" value="DNA REPLICATION COMPLEX GINS PROTEIN PSF3"/>
    <property type="match status" value="1"/>
</dbReference>
<comment type="subcellular location">
    <subcellularLocation>
        <location evidence="1 6">Nucleus</location>
    </subcellularLocation>
</comment>
<name>A0A482VR22_ASBVE</name>
<evidence type="ECO:0000313" key="10">
    <source>
        <dbReference type="Proteomes" id="UP000292052"/>
    </source>
</evidence>
<dbReference type="Gene3D" id="1.20.58.2050">
    <property type="match status" value="1"/>
</dbReference>
<comment type="caution">
    <text evidence="9">The sequence shown here is derived from an EMBL/GenBank/DDBJ whole genome shotgun (WGS) entry which is preliminary data.</text>
</comment>
<feature type="domain" description="DNA replication complex GINS protein PSF3 N-terminal" evidence="8">
    <location>
        <begin position="12"/>
        <end position="60"/>
    </location>
</feature>
<proteinExistence type="inferred from homology"/>